<evidence type="ECO:0000256" key="9">
    <source>
        <dbReference type="ARBA" id="ARBA00023159"/>
    </source>
</evidence>
<protein>
    <submittedName>
        <fullName evidence="13">AraC family transcriptional regulator</fullName>
    </submittedName>
</protein>
<comment type="cofactor">
    <cofactor evidence="1">
        <name>Zn(2+)</name>
        <dbReference type="ChEBI" id="CHEBI:29105"/>
    </cofactor>
</comment>
<dbReference type="GO" id="GO:0006281">
    <property type="term" value="P:DNA repair"/>
    <property type="evidence" value="ECO:0007669"/>
    <property type="project" value="UniProtKB-KW"/>
</dbReference>
<keyword evidence="3" id="KW-0808">Transferase</keyword>
<dbReference type="PANTHER" id="PTHR46796:SF6">
    <property type="entry name" value="ARAC SUBFAMILY"/>
    <property type="match status" value="1"/>
</dbReference>
<evidence type="ECO:0000256" key="7">
    <source>
        <dbReference type="ARBA" id="ARBA00023015"/>
    </source>
</evidence>
<evidence type="ECO:0000313" key="13">
    <source>
        <dbReference type="EMBL" id="OXM15477.1"/>
    </source>
</evidence>
<dbReference type="InterPro" id="IPR004026">
    <property type="entry name" value="Ada_DNA_repair_Zn-bd"/>
</dbReference>
<dbReference type="InterPro" id="IPR035451">
    <property type="entry name" value="Ada-like_dom_sf"/>
</dbReference>
<keyword evidence="11" id="KW-0234">DNA repair</keyword>
<evidence type="ECO:0000256" key="5">
    <source>
        <dbReference type="ARBA" id="ARBA00022763"/>
    </source>
</evidence>
<dbReference type="SUPFAM" id="SSF46689">
    <property type="entry name" value="Homeodomain-like"/>
    <property type="match status" value="2"/>
</dbReference>
<keyword evidence="8" id="KW-0238">DNA-binding</keyword>
<dbReference type="InterPro" id="IPR018062">
    <property type="entry name" value="HTH_AraC-typ_CS"/>
</dbReference>
<dbReference type="GO" id="GO:0043565">
    <property type="term" value="F:sequence-specific DNA binding"/>
    <property type="evidence" value="ECO:0007669"/>
    <property type="project" value="InterPro"/>
</dbReference>
<sequence>MSIMRIISEGAATWTAPTEEQWTAVCNCDDEADGRFWYAVKTTGIFCRPSCKSRTPKRDHTAVFGSPAEALKAGFRSCKRCQPDAAMQPSEAWIDGLIRYIRAHLQEDLSLAALAEVGCSSPWHLHRSFKRQTGFTPQQFVRRERMRLATELLSGSDAPVTEIGRQVGMPGAAHFIAMFRRELGCTPAEYRKQLEAIQEGKERIADE</sequence>
<dbReference type="RefSeq" id="WP_089522558.1">
    <property type="nucleotide sequence ID" value="NZ_NMUQ01000001.1"/>
</dbReference>
<feature type="domain" description="HTH araC/xylS-type" evidence="12">
    <location>
        <begin position="95"/>
        <end position="193"/>
    </location>
</feature>
<dbReference type="PIRSF" id="PIRSF000408">
    <property type="entry name" value="Alkyltransferas_AdaA"/>
    <property type="match status" value="1"/>
</dbReference>
<gene>
    <name evidence="13" type="ORF">CGZ75_01690</name>
</gene>
<evidence type="ECO:0000256" key="10">
    <source>
        <dbReference type="ARBA" id="ARBA00023163"/>
    </source>
</evidence>
<evidence type="ECO:0000256" key="6">
    <source>
        <dbReference type="ARBA" id="ARBA00022833"/>
    </source>
</evidence>
<keyword evidence="4" id="KW-0479">Metal-binding</keyword>
<name>A0A229P056_9BACL</name>
<dbReference type="GO" id="GO:0032259">
    <property type="term" value="P:methylation"/>
    <property type="evidence" value="ECO:0007669"/>
    <property type="project" value="UniProtKB-KW"/>
</dbReference>
<evidence type="ECO:0000256" key="3">
    <source>
        <dbReference type="ARBA" id="ARBA00022679"/>
    </source>
</evidence>
<evidence type="ECO:0000256" key="4">
    <source>
        <dbReference type="ARBA" id="ARBA00022723"/>
    </source>
</evidence>
<dbReference type="PROSITE" id="PS01124">
    <property type="entry name" value="HTH_ARAC_FAMILY_2"/>
    <property type="match status" value="1"/>
</dbReference>
<dbReference type="PANTHER" id="PTHR46796">
    <property type="entry name" value="HTH-TYPE TRANSCRIPTIONAL ACTIVATOR RHAS-RELATED"/>
    <property type="match status" value="1"/>
</dbReference>
<keyword evidence="7" id="KW-0805">Transcription regulation</keyword>
<evidence type="ECO:0000256" key="8">
    <source>
        <dbReference type="ARBA" id="ARBA00023125"/>
    </source>
</evidence>
<dbReference type="InterPro" id="IPR009057">
    <property type="entry name" value="Homeodomain-like_sf"/>
</dbReference>
<dbReference type="EMBL" id="NMUQ01000001">
    <property type="protein sequence ID" value="OXM15477.1"/>
    <property type="molecule type" value="Genomic_DNA"/>
</dbReference>
<dbReference type="InterPro" id="IPR018060">
    <property type="entry name" value="HTH_AraC"/>
</dbReference>
<keyword evidence="2" id="KW-0489">Methyltransferase</keyword>
<keyword evidence="5" id="KW-0227">DNA damage</keyword>
<dbReference type="OrthoDB" id="9802228at2"/>
<dbReference type="SUPFAM" id="SSF57884">
    <property type="entry name" value="Ada DNA repair protein, N-terminal domain (N-Ada 10)"/>
    <property type="match status" value="1"/>
</dbReference>
<keyword evidence="10" id="KW-0804">Transcription</keyword>
<evidence type="ECO:0000256" key="1">
    <source>
        <dbReference type="ARBA" id="ARBA00001947"/>
    </source>
</evidence>
<proteinExistence type="predicted"/>
<evidence type="ECO:0000313" key="14">
    <source>
        <dbReference type="Proteomes" id="UP000215145"/>
    </source>
</evidence>
<dbReference type="GO" id="GO:0003700">
    <property type="term" value="F:DNA-binding transcription factor activity"/>
    <property type="evidence" value="ECO:0007669"/>
    <property type="project" value="InterPro"/>
</dbReference>
<evidence type="ECO:0000259" key="12">
    <source>
        <dbReference type="PROSITE" id="PS01124"/>
    </source>
</evidence>
<dbReference type="Gene3D" id="1.10.10.60">
    <property type="entry name" value="Homeodomain-like"/>
    <property type="match status" value="2"/>
</dbReference>
<evidence type="ECO:0000256" key="2">
    <source>
        <dbReference type="ARBA" id="ARBA00022603"/>
    </source>
</evidence>
<evidence type="ECO:0000256" key="11">
    <source>
        <dbReference type="ARBA" id="ARBA00023204"/>
    </source>
</evidence>
<comment type="caution">
    <text evidence="13">The sequence shown here is derived from an EMBL/GenBank/DDBJ whole genome shotgun (WGS) entry which is preliminary data.</text>
</comment>
<dbReference type="Proteomes" id="UP000215145">
    <property type="component" value="Unassembled WGS sequence"/>
</dbReference>
<dbReference type="InterPro" id="IPR016220">
    <property type="entry name" value="Me-P-triester_DNA_alkyl-Trfase"/>
</dbReference>
<reference evidence="13 14" key="1">
    <citation type="submission" date="2017-07" db="EMBL/GenBank/DDBJ databases">
        <title>Paenibacillus herberti R33 genome sequencing and assembly.</title>
        <authorList>
            <person name="Su W."/>
        </authorList>
    </citation>
    <scope>NUCLEOTIDE SEQUENCE [LARGE SCALE GENOMIC DNA]</scope>
    <source>
        <strain evidence="13 14">R33</strain>
    </source>
</reference>
<keyword evidence="9" id="KW-0010">Activator</keyword>
<dbReference type="InterPro" id="IPR020449">
    <property type="entry name" value="Tscrpt_reg_AraC-type_HTH"/>
</dbReference>
<dbReference type="Pfam" id="PF12833">
    <property type="entry name" value="HTH_18"/>
    <property type="match status" value="1"/>
</dbReference>
<dbReference type="InterPro" id="IPR050204">
    <property type="entry name" value="AraC_XylS_family_regulators"/>
</dbReference>
<keyword evidence="6" id="KW-0862">Zinc</keyword>
<dbReference type="Gene3D" id="3.40.10.10">
    <property type="entry name" value="DNA Methylphosphotriester Repair Domain"/>
    <property type="match status" value="1"/>
</dbReference>
<accession>A0A229P056</accession>
<dbReference type="SMART" id="SM00342">
    <property type="entry name" value="HTH_ARAC"/>
    <property type="match status" value="1"/>
</dbReference>
<dbReference type="AlphaFoldDB" id="A0A229P056"/>
<organism evidence="13 14">
    <name type="scientific">Paenibacillus herberti</name>
    <dbReference type="NCBI Taxonomy" id="1619309"/>
    <lineage>
        <taxon>Bacteria</taxon>
        <taxon>Bacillati</taxon>
        <taxon>Bacillota</taxon>
        <taxon>Bacilli</taxon>
        <taxon>Bacillales</taxon>
        <taxon>Paenibacillaceae</taxon>
        <taxon>Paenibacillus</taxon>
    </lineage>
</organism>
<dbReference type="Pfam" id="PF02805">
    <property type="entry name" value="Ada_Zn_binding"/>
    <property type="match status" value="1"/>
</dbReference>
<dbReference type="GO" id="GO:0008168">
    <property type="term" value="F:methyltransferase activity"/>
    <property type="evidence" value="ECO:0007669"/>
    <property type="project" value="UniProtKB-KW"/>
</dbReference>
<dbReference type="PRINTS" id="PR00032">
    <property type="entry name" value="HTHARAC"/>
</dbReference>
<keyword evidence="14" id="KW-1185">Reference proteome</keyword>
<dbReference type="GO" id="GO:0008270">
    <property type="term" value="F:zinc ion binding"/>
    <property type="evidence" value="ECO:0007669"/>
    <property type="project" value="InterPro"/>
</dbReference>
<dbReference type="PROSITE" id="PS00041">
    <property type="entry name" value="HTH_ARAC_FAMILY_1"/>
    <property type="match status" value="1"/>
</dbReference>